<dbReference type="PANTHER" id="PTHR30404:SF0">
    <property type="entry name" value="N-ACETYLMURAMOYL-L-ALANINE AMIDASE AMIC"/>
    <property type="match status" value="1"/>
</dbReference>
<dbReference type="Gene3D" id="3.40.630.40">
    <property type="entry name" value="Zn-dependent exopeptidases"/>
    <property type="match status" value="1"/>
</dbReference>
<evidence type="ECO:0000256" key="3">
    <source>
        <dbReference type="ARBA" id="ARBA00022801"/>
    </source>
</evidence>
<organism evidence="5 6">
    <name type="scientific">Flavobacterium ponti</name>
    <dbReference type="NCBI Taxonomy" id="665133"/>
    <lineage>
        <taxon>Bacteria</taxon>
        <taxon>Pseudomonadati</taxon>
        <taxon>Bacteroidota</taxon>
        <taxon>Flavobacteriia</taxon>
        <taxon>Flavobacteriales</taxon>
        <taxon>Flavobacteriaceae</taxon>
        <taxon>Flavobacterium</taxon>
    </lineage>
</organism>
<dbReference type="SUPFAM" id="SSF53187">
    <property type="entry name" value="Zn-dependent exopeptidases"/>
    <property type="match status" value="1"/>
</dbReference>
<proteinExistence type="predicted"/>
<evidence type="ECO:0000259" key="4">
    <source>
        <dbReference type="SMART" id="SM00646"/>
    </source>
</evidence>
<accession>A0ABV9P8R7</accession>
<protein>
    <recommendedName>
        <fullName evidence="2">N-acetylmuramoyl-L-alanine amidase</fullName>
        <ecNumber evidence="2">3.5.1.28</ecNumber>
    </recommendedName>
</protein>
<gene>
    <name evidence="5" type="ORF">ACFO3U_10225</name>
</gene>
<keyword evidence="6" id="KW-1185">Reference proteome</keyword>
<dbReference type="RefSeq" id="WP_379741600.1">
    <property type="nucleotide sequence ID" value="NZ_JBHSGW010000025.1"/>
</dbReference>
<comment type="catalytic activity">
    <reaction evidence="1">
        <text>Hydrolyzes the link between N-acetylmuramoyl residues and L-amino acid residues in certain cell-wall glycopeptides.</text>
        <dbReference type="EC" id="3.5.1.28"/>
    </reaction>
</comment>
<dbReference type="PANTHER" id="PTHR30404">
    <property type="entry name" value="N-ACETYLMURAMOYL-L-ALANINE AMIDASE"/>
    <property type="match status" value="1"/>
</dbReference>
<name>A0ABV9P8R7_9FLAO</name>
<dbReference type="InterPro" id="IPR050695">
    <property type="entry name" value="N-acetylmuramoyl_amidase_3"/>
</dbReference>
<evidence type="ECO:0000256" key="2">
    <source>
        <dbReference type="ARBA" id="ARBA00011901"/>
    </source>
</evidence>
<dbReference type="SMART" id="SM00646">
    <property type="entry name" value="Ami_3"/>
    <property type="match status" value="1"/>
</dbReference>
<dbReference type="Proteomes" id="UP001595885">
    <property type="component" value="Unassembled WGS sequence"/>
</dbReference>
<evidence type="ECO:0000256" key="1">
    <source>
        <dbReference type="ARBA" id="ARBA00001561"/>
    </source>
</evidence>
<reference evidence="6" key="1">
    <citation type="journal article" date="2019" name="Int. J. Syst. Evol. Microbiol.">
        <title>The Global Catalogue of Microorganisms (GCM) 10K type strain sequencing project: providing services to taxonomists for standard genome sequencing and annotation.</title>
        <authorList>
            <consortium name="The Broad Institute Genomics Platform"/>
            <consortium name="The Broad Institute Genome Sequencing Center for Infectious Disease"/>
            <person name="Wu L."/>
            <person name="Ma J."/>
        </authorList>
    </citation>
    <scope>NUCLEOTIDE SEQUENCE [LARGE SCALE GENOMIC DNA]</scope>
    <source>
        <strain evidence="6">CCUG 50349</strain>
    </source>
</reference>
<dbReference type="EMBL" id="JBHSGW010000025">
    <property type="protein sequence ID" value="MFC4740369.1"/>
    <property type="molecule type" value="Genomic_DNA"/>
</dbReference>
<dbReference type="Pfam" id="PF01520">
    <property type="entry name" value="Amidase_3"/>
    <property type="match status" value="1"/>
</dbReference>
<dbReference type="InterPro" id="IPR002508">
    <property type="entry name" value="MurNAc-LAA_cat"/>
</dbReference>
<dbReference type="EC" id="3.5.1.28" evidence="2"/>
<evidence type="ECO:0000313" key="5">
    <source>
        <dbReference type="EMBL" id="MFC4740369.1"/>
    </source>
</evidence>
<evidence type="ECO:0000313" key="6">
    <source>
        <dbReference type="Proteomes" id="UP001595885"/>
    </source>
</evidence>
<sequence>MKKILSLLSLCAVVVLLSFTSLNNKKLIVIDAGHGGVDHGAKVDELYEKDVVEQISKKIFEKHDPSKVEIVLLRDTDNNIELTDRIKRINELNPDLVVSLHANFNSSNKNQSGIEAYVSENNSHHQQSTEEARKLLEAVSNENLKSRGVKQANFLILRKSNCPIVLLELGFLSDENDRNYLTSEAGQNEIATNILKSIQ</sequence>
<feature type="domain" description="MurNAc-LAA" evidence="4">
    <location>
        <begin position="86"/>
        <end position="199"/>
    </location>
</feature>
<keyword evidence="3" id="KW-0378">Hydrolase</keyword>
<comment type="caution">
    <text evidence="5">The sequence shown here is derived from an EMBL/GenBank/DDBJ whole genome shotgun (WGS) entry which is preliminary data.</text>
</comment>
<dbReference type="CDD" id="cd02696">
    <property type="entry name" value="MurNAc-LAA"/>
    <property type="match status" value="1"/>
</dbReference>